<gene>
    <name evidence="1" type="ORF">MNOR_LOCUS14183</name>
</gene>
<organism evidence="1 2">
    <name type="scientific">Meganyctiphanes norvegica</name>
    <name type="common">Northern krill</name>
    <name type="synonym">Thysanopoda norvegica</name>
    <dbReference type="NCBI Taxonomy" id="48144"/>
    <lineage>
        <taxon>Eukaryota</taxon>
        <taxon>Metazoa</taxon>
        <taxon>Ecdysozoa</taxon>
        <taxon>Arthropoda</taxon>
        <taxon>Crustacea</taxon>
        <taxon>Multicrustacea</taxon>
        <taxon>Malacostraca</taxon>
        <taxon>Eumalacostraca</taxon>
        <taxon>Eucarida</taxon>
        <taxon>Euphausiacea</taxon>
        <taxon>Euphausiidae</taxon>
        <taxon>Meganyctiphanes</taxon>
    </lineage>
</organism>
<protein>
    <submittedName>
        <fullName evidence="1">Uncharacterized protein</fullName>
    </submittedName>
</protein>
<dbReference type="Proteomes" id="UP001497623">
    <property type="component" value="Unassembled WGS sequence"/>
</dbReference>
<proteinExistence type="predicted"/>
<comment type="caution">
    <text evidence="1">The sequence shown here is derived from an EMBL/GenBank/DDBJ whole genome shotgun (WGS) entry which is preliminary data.</text>
</comment>
<name>A0AAV2QN65_MEGNR</name>
<accession>A0AAV2QN65</accession>
<dbReference type="AlphaFoldDB" id="A0AAV2QN65"/>
<sequence length="1084" mass="117579">MCPRNYVYCLEKRECVPADRGCIARKGPTCPPGQVFCLQLGACSKNCKEESPDWAQDSATCPRMDADIGNQNPEYSTCLSSSHCPLGHTCCPSPENLHLQCVSSNGSNIASQGNQAQSLLNLTCLHLELDVYETGMNCSSPEDCPAGSVCCSNKCKTQGGRQMCPPSTLYCAEEESCKRAGSQCGSTCSPGHVYCIKKSQCIRKDDCQGDSTGGVPWTMPDLLLLSPNTSTSSDDIKFNPVLISETFTMSSTGPEQKNGKGKGMNLLKVYGVTSNFGIWTKRQKKNKGKWMNVTTNENLNIAHFIRFVPHRDIYGFGIDYIDMIDEISNTSRRLVQFLAPRPPKLELKVRTSSLQTNEDIPLTMPLALLLEISGEDKIYWSKWKEALDFPRLANSNGLLDISHLVVSSWVEMLTRPNLPSSQEPQMTRGISLRLEKKPTNVQKAKVHIAYSTNAGRTWKEQSPLSALELDLASPDEARKVMLQFIPGPSKSGRVVFLLEPFTKQLGRDIKKEKPEKITFEIKSQNDAPQPRNGFDVNLVPTLEPDQSNSGTTIKDLATIFYRDADKDDLGIAILYAGGGSLGAWEYALKERDPWSKISDLNEIPLPSTPSKSRSYQGVVDMQKAMKVQTCDPTALLQSAFQSSQSTENSVCSAALTAKSKGRDLNTKGRNDAQGVYEIENGNITTSMNYPTVLALLLPPSAKVRFEPKDSSVTWGKVEAITHTKLLFLAWDTSDAPNNEISRKNISLSTCKQCGRNGSMSLLPAVMISEWSDCGGRLVEGGSPRKLDQCGVCGGDGSSCLDCANVVNGSASMECGMCVGGNTGKTAKRDCAGQCGDQNLEQEVGGTTLCLLKSDSNFTLCDGTLNSGAYFNPCGICVEGETEMNKDAGIDQCGVCGGQNECLGCDGKVDSTASIDLCGKCLKKSDPKYNKCESLGKITPTIIDAAMFSLPTKSSNDASSASLRSTATTLKAKVAGLAENKNIIGCSLINVETLVETNVDNVKMSAQNIRVPVKTLEEGKYLMECTFGPKKKGKRKGRKLSSSDELTTLKSSVEDAITVVDSRKIEINIVDQKELESGTINEVSL</sequence>
<evidence type="ECO:0000313" key="1">
    <source>
        <dbReference type="EMBL" id="CAL4091012.1"/>
    </source>
</evidence>
<dbReference type="EMBL" id="CAXKWB010008401">
    <property type="protein sequence ID" value="CAL4091012.1"/>
    <property type="molecule type" value="Genomic_DNA"/>
</dbReference>
<reference evidence="1 2" key="1">
    <citation type="submission" date="2024-05" db="EMBL/GenBank/DDBJ databases">
        <authorList>
            <person name="Wallberg A."/>
        </authorList>
    </citation>
    <scope>NUCLEOTIDE SEQUENCE [LARGE SCALE GENOMIC DNA]</scope>
</reference>
<keyword evidence="2" id="KW-1185">Reference proteome</keyword>
<evidence type="ECO:0000313" key="2">
    <source>
        <dbReference type="Proteomes" id="UP001497623"/>
    </source>
</evidence>